<gene>
    <name evidence="2" type="ORF">PVAND_006449</name>
</gene>
<dbReference type="EMBL" id="JADBJN010000002">
    <property type="protein sequence ID" value="KAG5676629.1"/>
    <property type="molecule type" value="Genomic_DNA"/>
</dbReference>
<sequence length="582" mass="68178">MKRNTYLLLLSNTFKKLSNTIICETAREFFFINKQSNLILIQRRSMEIDIDAANTMQVDADSYVNFFDNTTLIEIFKHLDGKSLLKVSEACQRFEEILSNSKGLLKKIKFKISFPDDEGIEKILKGLLVCKEHLSREYLNLQIVRLRDSTLNYNDEMRETFLSIVSKLAKSIINLEINNCFLLRYDITIMLSHFNNLVEMKLENLMFSDDFMPSEIAQEDQLDDSLTCPNLKVLRLIQCDFYCLLLLKSHSKLHTLEISIPSYNRSDVEELENFLLKQTELKELILSSFRFNSSYSTQRLENVNFQLDSLYLKDVNWDISSHCLAFLKSQKNLKSFSLRRFRSWILPKEAYFMWFCDAMRHVLITNPINTLCIDTTITSAYIKESEFLLDMCNSNVTQLTYICDTTDTSEFFKIFTRLFPKLQSLKFTNGCNDSTDYTLLQNLHLYKDLRKICLVSRPQMLDNFCRITVENLTSFKFFATNEDKSLERLKHLFSQNTKIKSIALEIEPLTIEEITELIINFSQTLQKLRIQDLHLNATEAEMFIQNFPKLRFLCSDVPVSQDVLNILNKSNVTFRLSNGNRF</sequence>
<evidence type="ECO:0000313" key="2">
    <source>
        <dbReference type="EMBL" id="KAG5676629.1"/>
    </source>
</evidence>
<dbReference type="InterPro" id="IPR032675">
    <property type="entry name" value="LRR_dom_sf"/>
</dbReference>
<dbReference type="Gene3D" id="3.80.10.10">
    <property type="entry name" value="Ribonuclease Inhibitor"/>
    <property type="match status" value="1"/>
</dbReference>
<dbReference type="InterPro" id="IPR001810">
    <property type="entry name" value="F-box_dom"/>
</dbReference>
<name>A0A9J6C3Z7_POLVA</name>
<feature type="domain" description="F-box" evidence="1">
    <location>
        <begin position="61"/>
        <end position="108"/>
    </location>
</feature>
<proteinExistence type="predicted"/>
<accession>A0A9J6C3Z7</accession>
<organism evidence="2 3">
    <name type="scientific">Polypedilum vanderplanki</name>
    <name type="common">Sleeping chironomid midge</name>
    <dbReference type="NCBI Taxonomy" id="319348"/>
    <lineage>
        <taxon>Eukaryota</taxon>
        <taxon>Metazoa</taxon>
        <taxon>Ecdysozoa</taxon>
        <taxon>Arthropoda</taxon>
        <taxon>Hexapoda</taxon>
        <taxon>Insecta</taxon>
        <taxon>Pterygota</taxon>
        <taxon>Neoptera</taxon>
        <taxon>Endopterygota</taxon>
        <taxon>Diptera</taxon>
        <taxon>Nematocera</taxon>
        <taxon>Chironomoidea</taxon>
        <taxon>Chironomidae</taxon>
        <taxon>Chironominae</taxon>
        <taxon>Polypedilum</taxon>
        <taxon>Polypedilum</taxon>
    </lineage>
</organism>
<evidence type="ECO:0000313" key="3">
    <source>
        <dbReference type="Proteomes" id="UP001107558"/>
    </source>
</evidence>
<comment type="caution">
    <text evidence="2">The sequence shown here is derived from an EMBL/GenBank/DDBJ whole genome shotgun (WGS) entry which is preliminary data.</text>
</comment>
<dbReference type="OrthoDB" id="10574334at2759"/>
<dbReference type="AlphaFoldDB" id="A0A9J6C3Z7"/>
<keyword evidence="3" id="KW-1185">Reference proteome</keyword>
<protein>
    <recommendedName>
        <fullName evidence="1">F-box domain-containing protein</fullName>
    </recommendedName>
</protein>
<evidence type="ECO:0000259" key="1">
    <source>
        <dbReference type="PROSITE" id="PS50181"/>
    </source>
</evidence>
<dbReference type="InterPro" id="IPR036047">
    <property type="entry name" value="F-box-like_dom_sf"/>
</dbReference>
<dbReference type="SUPFAM" id="SSF52047">
    <property type="entry name" value="RNI-like"/>
    <property type="match status" value="1"/>
</dbReference>
<dbReference type="Proteomes" id="UP001107558">
    <property type="component" value="Chromosome 2"/>
</dbReference>
<reference evidence="2" key="1">
    <citation type="submission" date="2021-03" db="EMBL/GenBank/DDBJ databases">
        <title>Chromosome level genome of the anhydrobiotic midge Polypedilum vanderplanki.</title>
        <authorList>
            <person name="Yoshida Y."/>
            <person name="Kikawada T."/>
            <person name="Gusev O."/>
        </authorList>
    </citation>
    <scope>NUCLEOTIDE SEQUENCE</scope>
    <source>
        <strain evidence="2">NIAS01</strain>
        <tissue evidence="2">Whole body or cell culture</tissue>
    </source>
</reference>
<dbReference type="SUPFAM" id="SSF81383">
    <property type="entry name" value="F-box domain"/>
    <property type="match status" value="1"/>
</dbReference>
<dbReference type="PROSITE" id="PS50181">
    <property type="entry name" value="FBOX"/>
    <property type="match status" value="1"/>
</dbReference>